<dbReference type="Pfam" id="PF10291">
    <property type="entry name" value="muHD"/>
    <property type="match status" value="1"/>
</dbReference>
<dbReference type="InterPro" id="IPR018808">
    <property type="entry name" value="Muniscin_C"/>
</dbReference>
<evidence type="ECO:0000313" key="5">
    <source>
        <dbReference type="EMBL" id="KNZ57360.1"/>
    </source>
</evidence>
<dbReference type="GO" id="GO:0032185">
    <property type="term" value="P:septin cytoskeleton organization"/>
    <property type="evidence" value="ECO:0007669"/>
    <property type="project" value="TreeGrafter"/>
</dbReference>
<evidence type="ECO:0008006" key="7">
    <source>
        <dbReference type="Google" id="ProtNLM"/>
    </source>
</evidence>
<keyword evidence="1" id="KW-0254">Endocytosis</keyword>
<feature type="compositionally biased region" description="Polar residues" evidence="2">
    <location>
        <begin position="281"/>
        <end position="303"/>
    </location>
</feature>
<feature type="region of interest" description="Disordered" evidence="2">
    <location>
        <begin position="561"/>
        <end position="703"/>
    </location>
</feature>
<dbReference type="PANTHER" id="PTHR23065">
    <property type="entry name" value="PROLINE-SERINE-THREONINE PHOSPHATASE INTERACTING PROTEIN 1"/>
    <property type="match status" value="1"/>
</dbReference>
<dbReference type="SUPFAM" id="SSF103657">
    <property type="entry name" value="BAR/IMD domain-like"/>
    <property type="match status" value="1"/>
</dbReference>
<dbReference type="VEuPathDB" id="FungiDB:VP01_217g6"/>
<reference evidence="5 6" key="1">
    <citation type="submission" date="2015-08" db="EMBL/GenBank/DDBJ databases">
        <title>Next Generation Sequencing and Analysis of the Genome of Puccinia sorghi L Schw, the Causal Agent of Maize Common Rust.</title>
        <authorList>
            <person name="Rochi L."/>
            <person name="Burguener G."/>
            <person name="Darino M."/>
            <person name="Turjanski A."/>
            <person name="Kreff E."/>
            <person name="Dieguez M.J."/>
            <person name="Sacco F."/>
        </authorList>
    </citation>
    <scope>NUCLEOTIDE SEQUENCE [LARGE SCALE GENOMIC DNA]</scope>
    <source>
        <strain evidence="5 6">RO10H11247</strain>
    </source>
</reference>
<dbReference type="InterPro" id="IPR001060">
    <property type="entry name" value="FCH_dom"/>
</dbReference>
<sequence>MTMEQQLSTELYSNTLMAYYSLSERLRQAKNLNEELSEHFKERGLIEDQYIKSLTKLAKKPINSSLASSPPLNPQSAQFRYDDDLDDAQQETHELVRNILQEEVTQSISSHQNYQSELQSQVETALRKPFGANESQLKAADEQLSLLVKSYEDAEHKLSRSTQKLNSCSNLRKIPSLQTRQNEDQHAFNQAKQAWAEHAPQAFKAYQSIDHQRLLYLFETLTKFETIQADHNRQLMEISERSTISLLAFDIRENMQRFALINGSISDPTTRSTIPPTTPTAEQQQIDSQHPPTSTPAPNNSHRPTTDHPQPPIHSPSPRPETGVHPDQPPISPELPTGPSESLADRSSDLEEQTRPSAPSLSDQPSTSALPSSSSQALQTGARNYDPNHPEIPKLDAPNISVPIRSSPSLPANNKSQNGLPPRNLYVQRHPSIDSIPNGLDRPRPSAEITRPQKSNVPTRHFKAPSTGQSITEKLFSRARLTNMLSRNGSHQSQSNLKQLKSRRLSQTNLSLSQSPELSSSTPRHESPQPTERSRHRRSSSVADTDSSWHLHASLGHQSSAHLPVASAEGGSRTGWGPSRLGQFLPSPRPLLKKKMSHSNRRWMPSSSSSPAIRNLSPAAELPVEPARVDADGFTIPPDRRDCAPWDQDYQTETLTTEDRTESSINPKLNSSTTNVTGAGQDQSRSRDRSGSASTTAGLGGGIHQFAIKPSATVMEDQHDNEADRQAAIQRVQDTLASSVGPSAGLVRGTRRSNAALRGRRGDGRWATMYDDSPALPIAIAASLVRSGTISGGSTTSNRPPLHFSPPPTVKPSIDQHSPIERLPSPTYVSRSLTDTGMDQSSSVNLSHPYPSSPKSLAAPFSQASSALPGPHQDHQASRCDSITSAISNSNLASYGFLNLAPASLNHDNPSTTATGSTNPFLNMSMSSALSPTSFNRSTSSTSPPITLDHPASAAATLTEETPKVIAPKKEYGDHLLSVYEKLNVLMHQGVVIKLLIIGEVTISRRTVSRILDSSGERPESLSLSIGGLDVLEKVIYPHDLLSPREWESAGDQGPEKRKEYRLDVARVSALFGSGTGQAVEDKEVEEQEEMCVLKYRVYLDPKTASEGSAGRHVPLIVVPRWRCREDKTELVVGYRESEAFRAFQSGLDGQDSDDSDYYAQARLHDVRVKTCIFNPALQPAHPLAKAVQDHQSLPSATFHSSENSLEWTLAANKGDQEEGLRLAGLQGKLICRFLHPNPPTQDTEVEKDKDRQALLDASCGPVTLHWSLLGSQTLSGLRLFLPHSFSSPNPVHVINVCSTFLCR</sequence>
<comment type="caution">
    <text evidence="5">The sequence shown here is derived from an EMBL/GenBank/DDBJ whole genome shotgun (WGS) entry which is preliminary data.</text>
</comment>
<dbReference type="STRING" id="27349.A0A0L6VB79"/>
<dbReference type="OrthoDB" id="1875751at2759"/>
<dbReference type="PANTHER" id="PTHR23065:SF54">
    <property type="entry name" value="SUPPRESSOR OF YEAST PROFILIN DELETION"/>
    <property type="match status" value="1"/>
</dbReference>
<feature type="domain" description="FCH" evidence="3">
    <location>
        <begin position="21"/>
        <end position="65"/>
    </location>
</feature>
<proteinExistence type="predicted"/>
<feature type="compositionally biased region" description="Polar residues" evidence="2">
    <location>
        <begin position="663"/>
        <end position="678"/>
    </location>
</feature>
<organism evidence="5 6">
    <name type="scientific">Puccinia sorghi</name>
    <dbReference type="NCBI Taxonomy" id="27349"/>
    <lineage>
        <taxon>Eukaryota</taxon>
        <taxon>Fungi</taxon>
        <taxon>Dikarya</taxon>
        <taxon>Basidiomycota</taxon>
        <taxon>Pucciniomycotina</taxon>
        <taxon>Pucciniomycetes</taxon>
        <taxon>Pucciniales</taxon>
        <taxon>Pucciniaceae</taxon>
        <taxon>Puccinia</taxon>
    </lineage>
</organism>
<dbReference type="Proteomes" id="UP000037035">
    <property type="component" value="Unassembled WGS sequence"/>
</dbReference>
<feature type="domain" description="Muniscin C-terminal" evidence="4">
    <location>
        <begin position="978"/>
        <end position="1246"/>
    </location>
</feature>
<feature type="compositionally biased region" description="Polar residues" evidence="2">
    <location>
        <begin position="404"/>
        <end position="419"/>
    </location>
</feature>
<gene>
    <name evidence="5" type="ORF">VP01_217g6</name>
</gene>
<feature type="compositionally biased region" description="Polar residues" evidence="2">
    <location>
        <begin position="485"/>
        <end position="509"/>
    </location>
</feature>
<dbReference type="Pfam" id="PF00611">
    <property type="entry name" value="FCH"/>
    <property type="match status" value="1"/>
</dbReference>
<feature type="region of interest" description="Disordered" evidence="2">
    <location>
        <begin position="790"/>
        <end position="877"/>
    </location>
</feature>
<dbReference type="GO" id="GO:0005886">
    <property type="term" value="C:plasma membrane"/>
    <property type="evidence" value="ECO:0007669"/>
    <property type="project" value="TreeGrafter"/>
</dbReference>
<accession>A0A0L6VB79</accession>
<feature type="compositionally biased region" description="Basic and acidic residues" evidence="2">
    <location>
        <begin position="343"/>
        <end position="354"/>
    </location>
</feature>
<feature type="compositionally biased region" description="Pro residues" evidence="2">
    <location>
        <begin position="309"/>
        <end position="319"/>
    </location>
</feature>
<feature type="compositionally biased region" description="Polar residues" evidence="2">
    <location>
        <begin position="355"/>
        <end position="364"/>
    </location>
</feature>
<feature type="compositionally biased region" description="Low complexity" evidence="2">
    <location>
        <begin position="365"/>
        <end position="380"/>
    </location>
</feature>
<feature type="region of interest" description="Disordered" evidence="2">
    <location>
        <begin position="485"/>
        <end position="546"/>
    </location>
</feature>
<evidence type="ECO:0000259" key="3">
    <source>
        <dbReference type="Pfam" id="PF00611"/>
    </source>
</evidence>
<dbReference type="EMBL" id="LAVV01007036">
    <property type="protein sequence ID" value="KNZ57360.1"/>
    <property type="molecule type" value="Genomic_DNA"/>
</dbReference>
<dbReference type="Gene3D" id="1.20.1270.60">
    <property type="entry name" value="Arfaptin homology (AH) domain/BAR domain"/>
    <property type="match status" value="1"/>
</dbReference>
<evidence type="ECO:0000256" key="1">
    <source>
        <dbReference type="ARBA" id="ARBA00022583"/>
    </source>
</evidence>
<feature type="region of interest" description="Disordered" evidence="2">
    <location>
        <begin position="262"/>
        <end position="472"/>
    </location>
</feature>
<evidence type="ECO:0000313" key="6">
    <source>
        <dbReference type="Proteomes" id="UP000037035"/>
    </source>
</evidence>
<protein>
    <recommendedName>
        <fullName evidence="7">MHD domain-containing protein</fullName>
    </recommendedName>
</protein>
<evidence type="ECO:0000256" key="2">
    <source>
        <dbReference type="SAM" id="MobiDB-lite"/>
    </source>
</evidence>
<feature type="compositionally biased region" description="Low complexity" evidence="2">
    <location>
        <begin position="510"/>
        <end position="521"/>
    </location>
</feature>
<name>A0A0L6VB79_9BASI</name>
<dbReference type="GO" id="GO:0030139">
    <property type="term" value="C:endocytic vesicle"/>
    <property type="evidence" value="ECO:0007669"/>
    <property type="project" value="TreeGrafter"/>
</dbReference>
<feature type="compositionally biased region" description="Basic residues" evidence="2">
    <location>
        <begin position="591"/>
        <end position="601"/>
    </location>
</feature>
<evidence type="ECO:0000259" key="4">
    <source>
        <dbReference type="Pfam" id="PF10291"/>
    </source>
</evidence>
<dbReference type="GO" id="GO:0006897">
    <property type="term" value="P:endocytosis"/>
    <property type="evidence" value="ECO:0007669"/>
    <property type="project" value="UniProtKB-KW"/>
</dbReference>
<dbReference type="InterPro" id="IPR027267">
    <property type="entry name" value="AH/BAR_dom_sf"/>
</dbReference>
<feature type="compositionally biased region" description="Polar residues" evidence="2">
    <location>
        <begin position="827"/>
        <end position="846"/>
    </location>
</feature>
<feature type="compositionally biased region" description="Low complexity" evidence="2">
    <location>
        <begin position="602"/>
        <end position="618"/>
    </location>
</feature>
<keyword evidence="6" id="KW-1185">Reference proteome</keyword>
<dbReference type="GO" id="GO:0032153">
    <property type="term" value="C:cell division site"/>
    <property type="evidence" value="ECO:0007669"/>
    <property type="project" value="TreeGrafter"/>
</dbReference>